<dbReference type="InterPro" id="IPR035896">
    <property type="entry name" value="AN1-like_Znf"/>
</dbReference>
<dbReference type="Proteomes" id="UP001056384">
    <property type="component" value="Chromosome 6"/>
</dbReference>
<organism evidence="7 8">
    <name type="scientific">Septoria linicola</name>
    <dbReference type="NCBI Taxonomy" id="215465"/>
    <lineage>
        <taxon>Eukaryota</taxon>
        <taxon>Fungi</taxon>
        <taxon>Dikarya</taxon>
        <taxon>Ascomycota</taxon>
        <taxon>Pezizomycotina</taxon>
        <taxon>Dothideomycetes</taxon>
        <taxon>Dothideomycetidae</taxon>
        <taxon>Mycosphaerellales</taxon>
        <taxon>Mycosphaerellaceae</taxon>
        <taxon>Septoria</taxon>
    </lineage>
</organism>
<accession>A0A9Q9ASI9</accession>
<dbReference type="Gene3D" id="4.10.1110.10">
    <property type="entry name" value="AN1-like Zinc finger"/>
    <property type="match status" value="2"/>
</dbReference>
<keyword evidence="8" id="KW-1185">Reference proteome</keyword>
<dbReference type="Pfam" id="PF01428">
    <property type="entry name" value="zf-AN1"/>
    <property type="match status" value="2"/>
</dbReference>
<dbReference type="PANTHER" id="PTHR14677">
    <property type="entry name" value="ARSENITE INDUCUBLE RNA ASSOCIATED PROTEIN AIP-1-RELATED"/>
    <property type="match status" value="1"/>
</dbReference>
<dbReference type="EMBL" id="CP099423">
    <property type="protein sequence ID" value="USW54634.1"/>
    <property type="molecule type" value="Genomic_DNA"/>
</dbReference>
<keyword evidence="3" id="KW-0862">Zinc</keyword>
<evidence type="ECO:0000313" key="8">
    <source>
        <dbReference type="Proteomes" id="UP001056384"/>
    </source>
</evidence>
<evidence type="ECO:0000256" key="5">
    <source>
        <dbReference type="SAM" id="MobiDB-lite"/>
    </source>
</evidence>
<gene>
    <name evidence="7" type="ORF">Slin15195_G079530</name>
</gene>
<dbReference type="InterPro" id="IPR000058">
    <property type="entry name" value="Znf_AN1"/>
</dbReference>
<feature type="domain" description="AN1-type" evidence="6">
    <location>
        <begin position="23"/>
        <end position="71"/>
    </location>
</feature>
<dbReference type="PROSITE" id="PS51039">
    <property type="entry name" value="ZF_AN1"/>
    <property type="match status" value="1"/>
</dbReference>
<evidence type="ECO:0000313" key="7">
    <source>
        <dbReference type="EMBL" id="USW54634.1"/>
    </source>
</evidence>
<feature type="compositionally biased region" description="Basic and acidic residues" evidence="5">
    <location>
        <begin position="65"/>
        <end position="76"/>
    </location>
</feature>
<name>A0A9Q9ASI9_9PEZI</name>
<keyword evidence="1" id="KW-0479">Metal-binding</keyword>
<evidence type="ECO:0000256" key="1">
    <source>
        <dbReference type="ARBA" id="ARBA00022723"/>
    </source>
</evidence>
<dbReference type="OrthoDB" id="431929at2759"/>
<dbReference type="GO" id="GO:0008270">
    <property type="term" value="F:zinc ion binding"/>
    <property type="evidence" value="ECO:0007669"/>
    <property type="project" value="UniProtKB-KW"/>
</dbReference>
<dbReference type="Pfam" id="PF25327">
    <property type="entry name" value="UBL_ZFAND1"/>
    <property type="match status" value="1"/>
</dbReference>
<dbReference type="SUPFAM" id="SSF118310">
    <property type="entry name" value="AN1-like Zinc finger"/>
    <property type="match status" value="2"/>
</dbReference>
<feature type="region of interest" description="Disordered" evidence="5">
    <location>
        <begin position="65"/>
        <end position="94"/>
    </location>
</feature>
<dbReference type="SMART" id="SM00154">
    <property type="entry name" value="ZnF_AN1"/>
    <property type="match status" value="2"/>
</dbReference>
<dbReference type="GO" id="GO:0005737">
    <property type="term" value="C:cytoplasm"/>
    <property type="evidence" value="ECO:0007669"/>
    <property type="project" value="TreeGrafter"/>
</dbReference>
<dbReference type="AlphaFoldDB" id="A0A9Q9ASI9"/>
<evidence type="ECO:0000259" key="6">
    <source>
        <dbReference type="PROSITE" id="PS51039"/>
    </source>
</evidence>
<reference evidence="7" key="1">
    <citation type="submission" date="2022-06" db="EMBL/GenBank/DDBJ databases">
        <title>Complete genome sequences of two strains of the flax pathogen Septoria linicola.</title>
        <authorList>
            <person name="Lapalu N."/>
            <person name="Simon A."/>
            <person name="Demenou B."/>
            <person name="Paumier D."/>
            <person name="Guillot M.-P."/>
            <person name="Gout L."/>
            <person name="Valade R."/>
        </authorList>
    </citation>
    <scope>NUCLEOTIDE SEQUENCE</scope>
    <source>
        <strain evidence="7">SE15195</strain>
    </source>
</reference>
<evidence type="ECO:0000256" key="3">
    <source>
        <dbReference type="ARBA" id="ARBA00022833"/>
    </source>
</evidence>
<sequence>MTSTPDPTKQEDTFSAMSVADVEAIGAHCQAPYCRQLDFLPFKCESCKGSYCLDHRTESAHACPKEGEWARRRAEANRGSSTTTGYKGPTKPHILSHEQQCSDPSCKTLINTPLVTGVHCDKCRRSYCLKHRFTYEHNCSNLTPLGSGKNNQPTQKEKGLAALDKLKAWGLSKKAALPKPPSSVIPQTTAKKNAAASITAINTLKRTSKGDGKIPLDKRIYLHIEASSDTITAKIPKGNFFYSVDYSVGRVLDLAAKSLQVQNVNNRSESEEDKLRVFHVEGGTLLDFGEKVGQRLVTGNTIVLLRGVGAGMAKTPDQMTG</sequence>
<dbReference type="PANTHER" id="PTHR14677:SF40">
    <property type="entry name" value="CDC48-ASSOCIATED UBIQUITIN-LIKE_ZINC FINGER PROTEIN 1"/>
    <property type="match status" value="1"/>
</dbReference>
<keyword evidence="2 4" id="KW-0863">Zinc-finger</keyword>
<evidence type="ECO:0000256" key="2">
    <source>
        <dbReference type="ARBA" id="ARBA00022771"/>
    </source>
</evidence>
<evidence type="ECO:0000256" key="4">
    <source>
        <dbReference type="PROSITE-ProRule" id="PRU00449"/>
    </source>
</evidence>
<proteinExistence type="predicted"/>
<dbReference type="InterPro" id="IPR057358">
    <property type="entry name" value="UBL_ZFAND1-like"/>
</dbReference>
<protein>
    <submittedName>
        <fullName evidence="7">Zinc finger, AN1-type, AN1-like Zinc finger</fullName>
    </submittedName>
</protein>